<dbReference type="PANTHER" id="PTHR41286">
    <property type="entry name" value="HNH NUCLEASE YAJD-RELATED"/>
    <property type="match status" value="1"/>
</dbReference>
<feature type="domain" description="HNH nuclease" evidence="5">
    <location>
        <begin position="50"/>
        <end position="105"/>
    </location>
</feature>
<dbReference type="GO" id="GO:0003676">
    <property type="term" value="F:nucleic acid binding"/>
    <property type="evidence" value="ECO:0007669"/>
    <property type="project" value="InterPro"/>
</dbReference>
<evidence type="ECO:0000256" key="2">
    <source>
        <dbReference type="ARBA" id="ARBA00022801"/>
    </source>
</evidence>
<gene>
    <name evidence="6" type="ORF">SAMN02745170_01722</name>
</gene>
<dbReference type="Proteomes" id="UP000322917">
    <property type="component" value="Unassembled WGS sequence"/>
</dbReference>
<dbReference type="EMBL" id="FQZD01000012">
    <property type="protein sequence ID" value="SHJ09957.1"/>
    <property type="molecule type" value="Genomic_DNA"/>
</dbReference>
<dbReference type="InterPro" id="IPR003615">
    <property type="entry name" value="HNH_nuc"/>
</dbReference>
<dbReference type="PANTHER" id="PTHR41286:SF1">
    <property type="entry name" value="HNH NUCLEASE YAJD-RELATED"/>
    <property type="match status" value="1"/>
</dbReference>
<evidence type="ECO:0000256" key="3">
    <source>
        <dbReference type="ARBA" id="ARBA00038412"/>
    </source>
</evidence>
<dbReference type="GO" id="GO:0005829">
    <property type="term" value="C:cytosol"/>
    <property type="evidence" value="ECO:0007669"/>
    <property type="project" value="TreeGrafter"/>
</dbReference>
<keyword evidence="1" id="KW-0540">Nuclease</keyword>
<organism evidence="6 7">
    <name type="scientific">Propionispora hippei DSM 15287</name>
    <dbReference type="NCBI Taxonomy" id="1123003"/>
    <lineage>
        <taxon>Bacteria</taxon>
        <taxon>Bacillati</taxon>
        <taxon>Bacillota</taxon>
        <taxon>Negativicutes</taxon>
        <taxon>Selenomonadales</taxon>
        <taxon>Sporomusaceae</taxon>
        <taxon>Propionispora</taxon>
    </lineage>
</organism>
<protein>
    <recommendedName>
        <fullName evidence="4">Putative HNH nuclease YajD</fullName>
    </recommendedName>
</protein>
<evidence type="ECO:0000313" key="7">
    <source>
        <dbReference type="Proteomes" id="UP000322917"/>
    </source>
</evidence>
<dbReference type="SMART" id="SM00507">
    <property type="entry name" value="HNHc"/>
    <property type="match status" value="1"/>
</dbReference>
<dbReference type="OrthoDB" id="9811997at2"/>
<dbReference type="Gene3D" id="1.10.30.50">
    <property type="match status" value="1"/>
</dbReference>
<dbReference type="GO" id="GO:0004519">
    <property type="term" value="F:endonuclease activity"/>
    <property type="evidence" value="ECO:0007669"/>
    <property type="project" value="InterPro"/>
</dbReference>
<comment type="similarity">
    <text evidence="3">Belongs to the HNH nuclease family.</text>
</comment>
<accession>A0A1M6GJ25</accession>
<reference evidence="6 7" key="1">
    <citation type="submission" date="2016-11" db="EMBL/GenBank/DDBJ databases">
        <authorList>
            <person name="Varghese N."/>
            <person name="Submissions S."/>
        </authorList>
    </citation>
    <scope>NUCLEOTIDE SEQUENCE [LARGE SCALE GENOMIC DNA]</scope>
    <source>
        <strain evidence="6 7">DSM 15287</strain>
    </source>
</reference>
<keyword evidence="2" id="KW-0378">Hydrolase</keyword>
<keyword evidence="7" id="KW-1185">Reference proteome</keyword>
<evidence type="ECO:0000256" key="1">
    <source>
        <dbReference type="ARBA" id="ARBA00022722"/>
    </source>
</evidence>
<dbReference type="InterPro" id="IPR002711">
    <property type="entry name" value="HNH"/>
</dbReference>
<evidence type="ECO:0000256" key="4">
    <source>
        <dbReference type="ARBA" id="ARBA00040194"/>
    </source>
</evidence>
<evidence type="ECO:0000313" key="6">
    <source>
        <dbReference type="EMBL" id="SHJ09957.1"/>
    </source>
</evidence>
<evidence type="ECO:0000259" key="5">
    <source>
        <dbReference type="SMART" id="SM00507"/>
    </source>
</evidence>
<dbReference type="CDD" id="cd00085">
    <property type="entry name" value="HNHc"/>
    <property type="match status" value="1"/>
</dbReference>
<dbReference type="GO" id="GO:0016787">
    <property type="term" value="F:hydrolase activity"/>
    <property type="evidence" value="ECO:0007669"/>
    <property type="project" value="UniProtKB-KW"/>
</dbReference>
<name>A0A1M6GJ25_9FIRM</name>
<dbReference type="GO" id="GO:0008270">
    <property type="term" value="F:zinc ion binding"/>
    <property type="evidence" value="ECO:0007669"/>
    <property type="project" value="InterPro"/>
</dbReference>
<dbReference type="AlphaFoldDB" id="A0A1M6GJ25"/>
<proteinExistence type="inferred from homology"/>
<dbReference type="Pfam" id="PF01844">
    <property type="entry name" value="HNH"/>
    <property type="match status" value="1"/>
</dbReference>
<sequence length="119" mass="14033">MPKRPNTPCKHPCCARLIPYGSQYCEEHAPMHRQDAKGTKEKGYNSRWRAVRARFLKAHPLCAKCLENGRLEKATVVDHIVPHRGDRKLFWDESNWQALCKSCHDTKTMTEDRYQEFKY</sequence>